<keyword evidence="1" id="KW-1185">Reference proteome</keyword>
<dbReference type="WBParaSite" id="PSAMB.scaffold5size155369.g238.t1">
    <property type="protein sequence ID" value="PSAMB.scaffold5size155369.g238.t1"/>
    <property type="gene ID" value="PSAMB.scaffold5size155369.g238"/>
</dbReference>
<sequence>MMADRSISRDKVGRTAGWIIHLRHDHAFSQTDRRPAPRCSSNQRLSSSSYLLPLATRRGASAYRTDGNRLPQYDHERIFFLARSSFISTRTVVGTAVEMDVSATASVCET</sequence>
<dbReference type="Proteomes" id="UP000887566">
    <property type="component" value="Unplaced"/>
</dbReference>
<accession>A0A914X0P4</accession>
<organism evidence="1 2">
    <name type="scientific">Plectus sambesii</name>
    <dbReference type="NCBI Taxonomy" id="2011161"/>
    <lineage>
        <taxon>Eukaryota</taxon>
        <taxon>Metazoa</taxon>
        <taxon>Ecdysozoa</taxon>
        <taxon>Nematoda</taxon>
        <taxon>Chromadorea</taxon>
        <taxon>Plectida</taxon>
        <taxon>Plectina</taxon>
        <taxon>Plectoidea</taxon>
        <taxon>Plectidae</taxon>
        <taxon>Plectus</taxon>
    </lineage>
</organism>
<reference evidence="2" key="1">
    <citation type="submission" date="2022-11" db="UniProtKB">
        <authorList>
            <consortium name="WormBaseParasite"/>
        </authorList>
    </citation>
    <scope>IDENTIFICATION</scope>
</reference>
<evidence type="ECO:0000313" key="1">
    <source>
        <dbReference type="Proteomes" id="UP000887566"/>
    </source>
</evidence>
<protein>
    <submittedName>
        <fullName evidence="2">Uncharacterized protein</fullName>
    </submittedName>
</protein>
<name>A0A914X0P4_9BILA</name>
<evidence type="ECO:0000313" key="2">
    <source>
        <dbReference type="WBParaSite" id="PSAMB.scaffold5size155369.g238.t1"/>
    </source>
</evidence>
<dbReference type="AlphaFoldDB" id="A0A914X0P4"/>
<proteinExistence type="predicted"/>